<dbReference type="PROSITE" id="PS51009">
    <property type="entry name" value="CYTCII"/>
    <property type="match status" value="1"/>
</dbReference>
<keyword evidence="5 6" id="KW-0408">Iron</keyword>
<evidence type="ECO:0000256" key="8">
    <source>
        <dbReference type="SAM" id="SignalP"/>
    </source>
</evidence>
<dbReference type="GO" id="GO:0005506">
    <property type="term" value="F:iron ion binding"/>
    <property type="evidence" value="ECO:0007669"/>
    <property type="project" value="InterPro"/>
</dbReference>
<dbReference type="GO" id="GO:0020037">
    <property type="term" value="F:heme binding"/>
    <property type="evidence" value="ECO:0007669"/>
    <property type="project" value="InterPro"/>
</dbReference>
<feature type="chain" id="PRO_5032580079" evidence="8">
    <location>
        <begin position="28"/>
        <end position="155"/>
    </location>
</feature>
<reference evidence="9" key="1">
    <citation type="submission" date="2020-04" db="EMBL/GenBank/DDBJ databases">
        <title>A desert anoxygenic phototrophic bacterium fixes CO2 using RubisCO under aerobic conditions.</title>
        <authorList>
            <person name="Tang K."/>
        </authorList>
    </citation>
    <scope>NUCLEOTIDE SEQUENCE [LARGE SCALE GENOMIC DNA]</scope>
    <source>
        <strain evidence="9">MIMtkB3</strain>
    </source>
</reference>
<dbReference type="InterPro" id="IPR015984">
    <property type="entry name" value="Cyt_c_prime_subgr"/>
</dbReference>
<dbReference type="InterPro" id="IPR010980">
    <property type="entry name" value="Cyt_c/b562"/>
</dbReference>
<sequence>MTRRFGITTAGALLAAALVGTVGVAVAQDTAEVTIEQRKANFKQFGGAMKVLKGYAKDGEGTAADASKAAQTLVTVGAGLHTWFPAGTAVGVGKSEALPAIWTNMADFEAKNASFQAAAKKLAAVNFTDKAATGAAFGEVGGTCKACHDSYKKKD</sequence>
<gene>
    <name evidence="9" type="ORF">HHL28_07640</name>
</gene>
<feature type="binding site" description="covalent" evidence="7">
    <location>
        <position position="144"/>
    </location>
    <ligand>
        <name>heme c</name>
        <dbReference type="ChEBI" id="CHEBI:61717"/>
    </ligand>
</feature>
<dbReference type="AlphaFoldDB" id="A0A858R6F6"/>
<keyword evidence="10" id="KW-1185">Reference proteome</keyword>
<accession>A0A858R6F6</accession>
<dbReference type="SUPFAM" id="SSF47175">
    <property type="entry name" value="Cytochromes"/>
    <property type="match status" value="1"/>
</dbReference>
<name>A0A858R6F6_9PROT</name>
<protein>
    <submittedName>
        <fullName evidence="9">Cytochrome c</fullName>
    </submittedName>
</protein>
<keyword evidence="3 6" id="KW-0479">Metal-binding</keyword>
<feature type="binding site" description="axial binding residue" evidence="6">
    <location>
        <position position="148"/>
    </location>
    <ligand>
        <name>heme c</name>
        <dbReference type="ChEBI" id="CHEBI:61717"/>
    </ligand>
    <ligandPart>
        <name>Fe</name>
        <dbReference type="ChEBI" id="CHEBI:18248"/>
    </ligandPart>
</feature>
<dbReference type="GO" id="GO:0042597">
    <property type="term" value="C:periplasmic space"/>
    <property type="evidence" value="ECO:0007669"/>
    <property type="project" value="InterPro"/>
</dbReference>
<proteinExistence type="predicted"/>
<evidence type="ECO:0000256" key="6">
    <source>
        <dbReference type="PIRSR" id="PIRSR000027-1"/>
    </source>
</evidence>
<evidence type="ECO:0000313" key="9">
    <source>
        <dbReference type="EMBL" id="QJE72975.1"/>
    </source>
</evidence>
<keyword evidence="4" id="KW-0249">Electron transport</keyword>
<evidence type="ECO:0000256" key="5">
    <source>
        <dbReference type="ARBA" id="ARBA00023004"/>
    </source>
</evidence>
<dbReference type="InterPro" id="IPR012127">
    <property type="entry name" value="Cyt_c_prime"/>
</dbReference>
<evidence type="ECO:0000256" key="1">
    <source>
        <dbReference type="ARBA" id="ARBA00022448"/>
    </source>
</evidence>
<organism evidence="9 10">
    <name type="scientific">Aerophototrophica crusticola</name>
    <dbReference type="NCBI Taxonomy" id="1709002"/>
    <lineage>
        <taxon>Bacteria</taxon>
        <taxon>Pseudomonadati</taxon>
        <taxon>Pseudomonadota</taxon>
        <taxon>Alphaproteobacteria</taxon>
        <taxon>Rhodospirillales</taxon>
        <taxon>Rhodospirillaceae</taxon>
        <taxon>Aerophototrophica</taxon>
    </lineage>
</organism>
<dbReference type="KEGG" id="acru:HHL28_07640"/>
<dbReference type="PIRSF" id="PIRSF000027">
    <property type="entry name" value="Cytc_c_prime"/>
    <property type="match status" value="1"/>
</dbReference>
<feature type="signal peptide" evidence="8">
    <location>
        <begin position="1"/>
        <end position="27"/>
    </location>
</feature>
<dbReference type="InterPro" id="IPR002321">
    <property type="entry name" value="Cyt_c_II"/>
</dbReference>
<dbReference type="GO" id="GO:0022900">
    <property type="term" value="P:electron transport chain"/>
    <property type="evidence" value="ECO:0007669"/>
    <property type="project" value="InterPro"/>
</dbReference>
<dbReference type="Proteomes" id="UP000501891">
    <property type="component" value="Chromosome"/>
</dbReference>
<comment type="PTM">
    <text evidence="7">Binds 1 heme group per subunit.</text>
</comment>
<keyword evidence="2 7" id="KW-0349">Heme</keyword>
<dbReference type="GO" id="GO:0009055">
    <property type="term" value="F:electron transfer activity"/>
    <property type="evidence" value="ECO:0007669"/>
    <property type="project" value="InterPro"/>
</dbReference>
<evidence type="ECO:0000313" key="10">
    <source>
        <dbReference type="Proteomes" id="UP000501891"/>
    </source>
</evidence>
<dbReference type="Pfam" id="PF01322">
    <property type="entry name" value="Cytochrom_C_2"/>
    <property type="match status" value="1"/>
</dbReference>
<evidence type="ECO:0000256" key="4">
    <source>
        <dbReference type="ARBA" id="ARBA00022982"/>
    </source>
</evidence>
<dbReference type="Gene3D" id="1.20.120.10">
    <property type="entry name" value="Cytochrome c/b562"/>
    <property type="match status" value="1"/>
</dbReference>
<dbReference type="PRINTS" id="PR00608">
    <property type="entry name" value="CYTCHROMECII"/>
</dbReference>
<evidence type="ECO:0000256" key="2">
    <source>
        <dbReference type="ARBA" id="ARBA00022617"/>
    </source>
</evidence>
<evidence type="ECO:0000256" key="3">
    <source>
        <dbReference type="ARBA" id="ARBA00022723"/>
    </source>
</evidence>
<feature type="binding site" description="covalent" evidence="7">
    <location>
        <position position="147"/>
    </location>
    <ligand>
        <name>heme c</name>
        <dbReference type="ChEBI" id="CHEBI:61717"/>
    </ligand>
</feature>
<keyword evidence="8" id="KW-0732">Signal</keyword>
<dbReference type="EMBL" id="CP051775">
    <property type="protein sequence ID" value="QJE72975.1"/>
    <property type="molecule type" value="Genomic_DNA"/>
</dbReference>
<keyword evidence="1" id="KW-0813">Transport</keyword>
<evidence type="ECO:0000256" key="7">
    <source>
        <dbReference type="PIRSR" id="PIRSR000027-2"/>
    </source>
</evidence>